<evidence type="ECO:0000313" key="2">
    <source>
        <dbReference type="EMBL" id="MFK2827294.1"/>
    </source>
</evidence>
<sequence>MNFNIIRIARTVLNVKDLERSRKFYVDALGFIETETKDNCIYLRGLEEHVHHSLVLKQSDKIGVHALGYKVEKEEDLDKLAAFFQGKGLKTKWLEAGTQHALGRALHVHDV</sequence>
<dbReference type="PROSITE" id="PS51819">
    <property type="entry name" value="VOC"/>
    <property type="match status" value="1"/>
</dbReference>
<accession>A0ABW8ICR2</accession>
<dbReference type="Gene3D" id="3.10.180.10">
    <property type="entry name" value="2,3-Dihydroxybiphenyl 1,2-Dioxygenase, domain 1"/>
    <property type="match status" value="1"/>
</dbReference>
<organism evidence="2 3">
    <name type="scientific">Bacillus lumedeiriae</name>
    <dbReference type="NCBI Taxonomy" id="3058829"/>
    <lineage>
        <taxon>Bacteria</taxon>
        <taxon>Bacillati</taxon>
        <taxon>Bacillota</taxon>
        <taxon>Bacilli</taxon>
        <taxon>Bacillales</taxon>
        <taxon>Bacillaceae</taxon>
        <taxon>Bacillus</taxon>
    </lineage>
</organism>
<reference evidence="2 3" key="1">
    <citation type="submission" date="2023-07" db="EMBL/GenBank/DDBJ databases">
        <title>Bacillus lucianemedeirus sp. nov, a new species isolated from an immunobiological production facility.</title>
        <authorList>
            <person name="Costa L.V."/>
            <person name="Miranda R.V.S.L."/>
            <person name="Brandao M.L.L."/>
            <person name="Reis C.M.F."/>
            <person name="Frazao A.M."/>
            <person name="Cruz F.V."/>
            <person name="Baio P.V.P."/>
            <person name="Veras J.F.C."/>
            <person name="Ramos J.N."/>
            <person name="Vieira V."/>
        </authorList>
    </citation>
    <scope>NUCLEOTIDE SEQUENCE [LARGE SCALE GENOMIC DNA]</scope>
    <source>
        <strain evidence="2 3">B190/17</strain>
    </source>
</reference>
<dbReference type="RefSeq" id="WP_404319412.1">
    <property type="nucleotide sequence ID" value="NZ_JAUIYO010000050.1"/>
</dbReference>
<dbReference type="InterPro" id="IPR029068">
    <property type="entry name" value="Glyas_Bleomycin-R_OHBP_Dase"/>
</dbReference>
<dbReference type="SUPFAM" id="SSF54593">
    <property type="entry name" value="Glyoxalase/Bleomycin resistance protein/Dihydroxybiphenyl dioxygenase"/>
    <property type="match status" value="1"/>
</dbReference>
<evidence type="ECO:0000313" key="3">
    <source>
        <dbReference type="Proteomes" id="UP001619911"/>
    </source>
</evidence>
<gene>
    <name evidence="2" type="ORF">QYG89_17010</name>
</gene>
<feature type="domain" description="VOC" evidence="1">
    <location>
        <begin position="7"/>
        <end position="111"/>
    </location>
</feature>
<dbReference type="InterPro" id="IPR037523">
    <property type="entry name" value="VOC_core"/>
</dbReference>
<dbReference type="EMBL" id="JAUIYO010000050">
    <property type="protein sequence ID" value="MFK2827294.1"/>
    <property type="molecule type" value="Genomic_DNA"/>
</dbReference>
<evidence type="ECO:0000259" key="1">
    <source>
        <dbReference type="PROSITE" id="PS51819"/>
    </source>
</evidence>
<feature type="non-terminal residue" evidence="2">
    <location>
        <position position="111"/>
    </location>
</feature>
<proteinExistence type="predicted"/>
<dbReference type="Pfam" id="PF00903">
    <property type="entry name" value="Glyoxalase"/>
    <property type="match status" value="1"/>
</dbReference>
<comment type="caution">
    <text evidence="2">The sequence shown here is derived from an EMBL/GenBank/DDBJ whole genome shotgun (WGS) entry which is preliminary data.</text>
</comment>
<protein>
    <submittedName>
        <fullName evidence="2">VOC family protein</fullName>
    </submittedName>
</protein>
<dbReference type="Proteomes" id="UP001619911">
    <property type="component" value="Unassembled WGS sequence"/>
</dbReference>
<dbReference type="InterPro" id="IPR004360">
    <property type="entry name" value="Glyas_Fos-R_dOase_dom"/>
</dbReference>
<keyword evidence="3" id="KW-1185">Reference proteome</keyword>
<name>A0ABW8ICR2_9BACI</name>